<evidence type="ECO:0000256" key="10">
    <source>
        <dbReference type="SAM" id="MobiDB-lite"/>
    </source>
</evidence>
<evidence type="ECO:0000259" key="11">
    <source>
        <dbReference type="PROSITE" id="PS50127"/>
    </source>
</evidence>
<dbReference type="SMART" id="SM00212">
    <property type="entry name" value="UBCc"/>
    <property type="match status" value="1"/>
</dbReference>
<keyword evidence="2" id="KW-0808">Transferase</keyword>
<keyword evidence="4" id="KW-0833">Ubl conjugation pathway</keyword>
<dbReference type="eggNOG" id="KOG0897">
    <property type="taxonomic scope" value="Eukaryota"/>
</dbReference>
<gene>
    <name evidence="12" type="ORF">UY3_14214</name>
</gene>
<evidence type="ECO:0000256" key="5">
    <source>
        <dbReference type="ARBA" id="ARBA00022840"/>
    </source>
</evidence>
<evidence type="ECO:0000256" key="2">
    <source>
        <dbReference type="ARBA" id="ARBA00022679"/>
    </source>
</evidence>
<dbReference type="FunFam" id="3.10.110.10:FF:000036">
    <property type="entry name" value="ubiquitin-conjugating enzyme E2Q-like protein 1"/>
    <property type="match status" value="1"/>
</dbReference>
<dbReference type="STRING" id="8469.M7BKD0"/>
<dbReference type="PANTHER" id="PTHR47595">
    <property type="entry name" value="HEAT SHOCK 70 KDA PROTEIN 14"/>
    <property type="match status" value="1"/>
</dbReference>
<evidence type="ECO:0000256" key="1">
    <source>
        <dbReference type="ARBA" id="ARBA00012486"/>
    </source>
</evidence>
<proteinExistence type="predicted"/>
<dbReference type="InterPro" id="IPR000608">
    <property type="entry name" value="UBC"/>
</dbReference>
<keyword evidence="3" id="KW-0547">Nucleotide-binding</keyword>
<dbReference type="EMBL" id="KB561567">
    <property type="protein sequence ID" value="EMP28677.1"/>
    <property type="molecule type" value="Genomic_DNA"/>
</dbReference>
<evidence type="ECO:0000256" key="3">
    <source>
        <dbReference type="ARBA" id="ARBA00022741"/>
    </source>
</evidence>
<evidence type="ECO:0000256" key="6">
    <source>
        <dbReference type="ARBA" id="ARBA00055455"/>
    </source>
</evidence>
<comment type="function">
    <text evidence="6">Probable E2 ubiquitin-protein ligase that catalyzes the covalent attachment of ubiquitin to target proteins. May facilitate the monoubiquitination and degradation of MTOR and CCNE1 through interaction with FBXW7.</text>
</comment>
<feature type="region of interest" description="Disordered" evidence="10">
    <location>
        <begin position="253"/>
        <end position="278"/>
    </location>
</feature>
<evidence type="ECO:0000313" key="12">
    <source>
        <dbReference type="EMBL" id="EMP28677.1"/>
    </source>
</evidence>
<dbReference type="Proteomes" id="UP000031443">
    <property type="component" value="Unassembled WGS sequence"/>
</dbReference>
<dbReference type="InterPro" id="IPR044822">
    <property type="entry name" value="Myb_DNA-bind_4"/>
</dbReference>
<evidence type="ECO:0000313" key="13">
    <source>
        <dbReference type="Proteomes" id="UP000031443"/>
    </source>
</evidence>
<dbReference type="Gene3D" id="1.10.10.60">
    <property type="entry name" value="Homeodomain-like"/>
    <property type="match status" value="1"/>
</dbReference>
<dbReference type="Pfam" id="PF00179">
    <property type="entry name" value="UQ_con"/>
    <property type="match status" value="1"/>
</dbReference>
<organism evidence="12 13">
    <name type="scientific">Chelonia mydas</name>
    <name type="common">Green sea-turtle</name>
    <name type="synonym">Chelonia agassizi</name>
    <dbReference type="NCBI Taxonomy" id="8469"/>
    <lineage>
        <taxon>Eukaryota</taxon>
        <taxon>Metazoa</taxon>
        <taxon>Chordata</taxon>
        <taxon>Craniata</taxon>
        <taxon>Vertebrata</taxon>
        <taxon>Euteleostomi</taxon>
        <taxon>Archelosauria</taxon>
        <taxon>Testudinata</taxon>
        <taxon>Testudines</taxon>
        <taxon>Cryptodira</taxon>
        <taxon>Durocryptodira</taxon>
        <taxon>Americhelydia</taxon>
        <taxon>Chelonioidea</taxon>
        <taxon>Cheloniidae</taxon>
        <taxon>Chelonia</taxon>
    </lineage>
</organism>
<dbReference type="Pfam" id="PF13837">
    <property type="entry name" value="Myb_DNA-bind_4"/>
    <property type="match status" value="1"/>
</dbReference>
<dbReference type="EC" id="2.3.2.23" evidence="1"/>
<evidence type="ECO:0000256" key="4">
    <source>
        <dbReference type="ARBA" id="ARBA00022786"/>
    </source>
</evidence>
<evidence type="ECO:0000256" key="9">
    <source>
        <dbReference type="ARBA" id="ARBA00080249"/>
    </source>
</evidence>
<accession>M7BKD0</accession>
<sequence>RLMKELQDIARLSDRFISVELVDESLFDWNVKLHQVDKDSVLWQDMKETNTEFILLNLTFPDNFPFSPPFMRVLSPRLENGYVLDGGAICMELLTPRGWSSAYTVEAVMRQFAASLVKGQVTVQISSAEVTMESQNHKRAPAWTEREVLDLITVWGDESVLSELCSKRRNAKIFEKISKSMKDRGYHRDLQQCRVKLKEPRQAYQKTTEANARSGSEPQTCRFYDELHAIRGGAPTTTPHLYMDSFKGVSCNRDEDFGDKEDDEEGEVEDSAHQASRETVLPDSQELFITLETVPSQPGLPDLEGTSGECTFDTTAEWAARLPWYGETRAAEQSCSGIGPTRPPEEQENRVPAEAVDDDGHIEDLRGGFIASGEQEIRVAAEAMDDDEG</sequence>
<dbReference type="GO" id="GO:0061631">
    <property type="term" value="F:ubiquitin conjugating enzyme activity"/>
    <property type="evidence" value="ECO:0007669"/>
    <property type="project" value="UniProtKB-EC"/>
</dbReference>
<dbReference type="Gene3D" id="3.10.110.10">
    <property type="entry name" value="Ubiquitin Conjugating Enzyme"/>
    <property type="match status" value="1"/>
</dbReference>
<comment type="subunit">
    <text evidence="7">Interacts with FBXW7.</text>
</comment>
<dbReference type="GO" id="GO:0005524">
    <property type="term" value="F:ATP binding"/>
    <property type="evidence" value="ECO:0007669"/>
    <property type="project" value="UniProtKB-KW"/>
</dbReference>
<name>M7BKD0_CHEMY</name>
<evidence type="ECO:0000256" key="7">
    <source>
        <dbReference type="ARBA" id="ARBA00065076"/>
    </source>
</evidence>
<evidence type="ECO:0000256" key="8">
    <source>
        <dbReference type="ARBA" id="ARBA00069846"/>
    </source>
</evidence>
<dbReference type="AlphaFoldDB" id="M7BKD0"/>
<dbReference type="PROSITE" id="PS50127">
    <property type="entry name" value="UBC_2"/>
    <property type="match status" value="1"/>
</dbReference>
<keyword evidence="13" id="KW-1185">Reference proteome</keyword>
<reference evidence="13" key="1">
    <citation type="journal article" date="2013" name="Nat. Genet.">
        <title>The draft genomes of soft-shell turtle and green sea turtle yield insights into the development and evolution of the turtle-specific body plan.</title>
        <authorList>
            <person name="Wang Z."/>
            <person name="Pascual-Anaya J."/>
            <person name="Zadissa A."/>
            <person name="Li W."/>
            <person name="Niimura Y."/>
            <person name="Huang Z."/>
            <person name="Li C."/>
            <person name="White S."/>
            <person name="Xiong Z."/>
            <person name="Fang D."/>
            <person name="Wang B."/>
            <person name="Ming Y."/>
            <person name="Chen Y."/>
            <person name="Zheng Y."/>
            <person name="Kuraku S."/>
            <person name="Pignatelli M."/>
            <person name="Herrero J."/>
            <person name="Beal K."/>
            <person name="Nozawa M."/>
            <person name="Li Q."/>
            <person name="Wang J."/>
            <person name="Zhang H."/>
            <person name="Yu L."/>
            <person name="Shigenobu S."/>
            <person name="Wang J."/>
            <person name="Liu J."/>
            <person name="Flicek P."/>
            <person name="Searle S."/>
            <person name="Wang J."/>
            <person name="Kuratani S."/>
            <person name="Yin Y."/>
            <person name="Aken B."/>
            <person name="Zhang G."/>
            <person name="Irie N."/>
        </authorList>
    </citation>
    <scope>NUCLEOTIDE SEQUENCE [LARGE SCALE GENOMIC DNA]</scope>
</reference>
<dbReference type="FunFam" id="1.10.10.60:FF:000032">
    <property type="entry name" value="Zinc finger and SCAN domain-containing 20"/>
    <property type="match status" value="1"/>
</dbReference>
<feature type="non-terminal residue" evidence="12">
    <location>
        <position position="1"/>
    </location>
</feature>
<dbReference type="PANTHER" id="PTHR47595:SF1">
    <property type="entry name" value="MYB_SANT-LIKE DNA-BINDING DOMAIN-CONTAINING PROTEIN"/>
    <property type="match status" value="1"/>
</dbReference>
<dbReference type="CDD" id="cd23802">
    <property type="entry name" value="UBCc_UBE2Q"/>
    <property type="match status" value="1"/>
</dbReference>
<feature type="region of interest" description="Disordered" evidence="10">
    <location>
        <begin position="334"/>
        <end position="360"/>
    </location>
</feature>
<dbReference type="InterPro" id="IPR016135">
    <property type="entry name" value="UBQ-conjugating_enzyme/RWD"/>
</dbReference>
<feature type="domain" description="UBC core" evidence="11">
    <location>
        <begin position="1"/>
        <end position="157"/>
    </location>
</feature>
<dbReference type="SUPFAM" id="SSF54495">
    <property type="entry name" value="UBC-like"/>
    <property type="match status" value="1"/>
</dbReference>
<keyword evidence="5" id="KW-0067">ATP-binding</keyword>
<feature type="compositionally biased region" description="Acidic residues" evidence="10">
    <location>
        <begin position="256"/>
        <end position="269"/>
    </location>
</feature>
<protein>
    <recommendedName>
        <fullName evidence="8">Ubiquitin-conjugating enzyme E2Q-like protein 1</fullName>
        <ecNumber evidence="1">2.3.2.23</ecNumber>
    </recommendedName>
    <alternativeName>
        <fullName evidence="9">E2Q-like ubiquitin-conjugating enzyme 1</fullName>
    </alternativeName>
</protein>